<dbReference type="Proteomes" id="UP000005237">
    <property type="component" value="Unassembled WGS sequence"/>
</dbReference>
<name>A0A8R1ISC7_CAEJA</name>
<dbReference type="AlphaFoldDB" id="A0A8R1ISC7"/>
<reference evidence="2" key="1">
    <citation type="submission" date="2010-08" db="EMBL/GenBank/DDBJ databases">
        <authorList>
            <consortium name="Caenorhabditis japonica Sequencing Consortium"/>
            <person name="Wilson R.K."/>
        </authorList>
    </citation>
    <scope>NUCLEOTIDE SEQUENCE [LARGE SCALE GENOMIC DNA]</scope>
    <source>
        <strain evidence="2">DF5081</strain>
    </source>
</reference>
<protein>
    <submittedName>
        <fullName evidence="1">Uncharacterized protein</fullName>
    </submittedName>
</protein>
<evidence type="ECO:0000313" key="1">
    <source>
        <dbReference type="EnsemblMetazoa" id="CJA35994.1"/>
    </source>
</evidence>
<organism evidence="1 2">
    <name type="scientific">Caenorhabditis japonica</name>
    <dbReference type="NCBI Taxonomy" id="281687"/>
    <lineage>
        <taxon>Eukaryota</taxon>
        <taxon>Metazoa</taxon>
        <taxon>Ecdysozoa</taxon>
        <taxon>Nematoda</taxon>
        <taxon>Chromadorea</taxon>
        <taxon>Rhabditida</taxon>
        <taxon>Rhabditina</taxon>
        <taxon>Rhabditomorpha</taxon>
        <taxon>Rhabditoidea</taxon>
        <taxon>Rhabditidae</taxon>
        <taxon>Peloderinae</taxon>
        <taxon>Caenorhabditis</taxon>
    </lineage>
</organism>
<dbReference type="EnsemblMetazoa" id="CJA35994.1">
    <property type="protein sequence ID" value="CJA35994.1"/>
    <property type="gene ID" value="WBGene00211841"/>
</dbReference>
<proteinExistence type="predicted"/>
<reference evidence="1" key="2">
    <citation type="submission" date="2022-06" db="UniProtKB">
        <authorList>
            <consortium name="EnsemblMetazoa"/>
        </authorList>
    </citation>
    <scope>IDENTIFICATION</scope>
    <source>
        <strain evidence="1">DF5081</strain>
    </source>
</reference>
<accession>A0A8R1ISC7</accession>
<sequence length="129" mass="14708">MFGCIAPPRQPRNVMRSFSQDSREFHGDPRFQRPASVDLRLPRATIREVPVPEISCPLGFLEIESDRIARPLPITCPYFARSEFTKLAEQPRRATTSFVSTKEEQANVRSYLFGPLYIAGFDPSGLEYL</sequence>
<keyword evidence="2" id="KW-1185">Reference proteome</keyword>
<evidence type="ECO:0000313" key="2">
    <source>
        <dbReference type="Proteomes" id="UP000005237"/>
    </source>
</evidence>